<protein>
    <submittedName>
        <fullName evidence="2">Acyl carrier protein</fullName>
    </submittedName>
</protein>
<dbReference type="PROSITE" id="PS50075">
    <property type="entry name" value="CARRIER"/>
    <property type="match status" value="1"/>
</dbReference>
<dbReference type="SUPFAM" id="SSF47336">
    <property type="entry name" value="ACP-like"/>
    <property type="match status" value="1"/>
</dbReference>
<accession>A0A6N7X703</accession>
<sequence length="79" mass="9046">MDNKELFDKLAGFAKTAYQYKGDVTADTTFDELGKESMKMIALTSLIEDELDVEVTIHEVMKMKTFGELVDRVAEEYEE</sequence>
<evidence type="ECO:0000313" key="2">
    <source>
        <dbReference type="EMBL" id="MST60366.1"/>
    </source>
</evidence>
<organism evidence="2 3">
    <name type="scientific">Parafannyhessea umbonata</name>
    <dbReference type="NCBI Taxonomy" id="604330"/>
    <lineage>
        <taxon>Bacteria</taxon>
        <taxon>Bacillati</taxon>
        <taxon>Actinomycetota</taxon>
        <taxon>Coriobacteriia</taxon>
        <taxon>Coriobacteriales</taxon>
        <taxon>Atopobiaceae</taxon>
        <taxon>Parafannyhessea</taxon>
    </lineage>
</organism>
<dbReference type="Gene3D" id="1.10.1200.10">
    <property type="entry name" value="ACP-like"/>
    <property type="match status" value="1"/>
</dbReference>
<comment type="caution">
    <text evidence="2">The sequence shown here is derived from an EMBL/GenBank/DDBJ whole genome shotgun (WGS) entry which is preliminary data.</text>
</comment>
<gene>
    <name evidence="2" type="ORF">FYJ69_05515</name>
</gene>
<dbReference type="InterPro" id="IPR036736">
    <property type="entry name" value="ACP-like_sf"/>
</dbReference>
<evidence type="ECO:0000313" key="3">
    <source>
        <dbReference type="Proteomes" id="UP000434342"/>
    </source>
</evidence>
<reference evidence="2 3" key="1">
    <citation type="submission" date="2019-08" db="EMBL/GenBank/DDBJ databases">
        <title>In-depth cultivation of the pig gut microbiome towards novel bacterial diversity and tailored functional studies.</title>
        <authorList>
            <person name="Wylensek D."/>
            <person name="Hitch T.C.A."/>
            <person name="Clavel T."/>
        </authorList>
    </citation>
    <scope>NUCLEOTIDE SEQUENCE [LARGE SCALE GENOMIC DNA]</scope>
    <source>
        <strain evidence="2 3">WB01_CNA04</strain>
    </source>
</reference>
<feature type="domain" description="Carrier" evidence="1">
    <location>
        <begin position="1"/>
        <end position="77"/>
    </location>
</feature>
<dbReference type="InterPro" id="IPR009081">
    <property type="entry name" value="PP-bd_ACP"/>
</dbReference>
<dbReference type="Pfam" id="PF00550">
    <property type="entry name" value="PP-binding"/>
    <property type="match status" value="1"/>
</dbReference>
<dbReference type="RefSeq" id="WP_154540826.1">
    <property type="nucleotide sequence ID" value="NZ_JAQXWW010000226.1"/>
</dbReference>
<evidence type="ECO:0000259" key="1">
    <source>
        <dbReference type="PROSITE" id="PS50075"/>
    </source>
</evidence>
<name>A0A6N7X703_9ACTN</name>
<dbReference type="AlphaFoldDB" id="A0A6N7X703"/>
<dbReference type="Proteomes" id="UP000434342">
    <property type="component" value="Unassembled WGS sequence"/>
</dbReference>
<dbReference type="EMBL" id="VUND01000002">
    <property type="protein sequence ID" value="MST60366.1"/>
    <property type="molecule type" value="Genomic_DNA"/>
</dbReference>
<proteinExistence type="predicted"/>